<dbReference type="Pfam" id="PF00331">
    <property type="entry name" value="Glyco_hydro_10"/>
    <property type="match status" value="1"/>
</dbReference>
<keyword evidence="4" id="KW-0732">Signal</keyword>
<dbReference type="GO" id="GO:0000272">
    <property type="term" value="P:polysaccharide catabolic process"/>
    <property type="evidence" value="ECO:0007669"/>
    <property type="project" value="UniProtKB-KW"/>
</dbReference>
<evidence type="ECO:0000313" key="6">
    <source>
        <dbReference type="EMBL" id="EDY22448.1"/>
    </source>
</evidence>
<dbReference type="InParanoid" id="B4CV60"/>
<feature type="chain" id="PRO_5002800204" evidence="4">
    <location>
        <begin position="21"/>
        <end position="565"/>
    </location>
</feature>
<evidence type="ECO:0000256" key="3">
    <source>
        <dbReference type="ARBA" id="ARBA00023326"/>
    </source>
</evidence>
<protein>
    <submittedName>
        <fullName evidence="6">Glycoside hydrolase family 10</fullName>
    </submittedName>
</protein>
<dbReference type="GO" id="GO:0004553">
    <property type="term" value="F:hydrolase activity, hydrolyzing O-glycosyl compounds"/>
    <property type="evidence" value="ECO:0007669"/>
    <property type="project" value="InterPro"/>
</dbReference>
<keyword evidence="3" id="KW-0624">Polysaccharide degradation</keyword>
<keyword evidence="1 6" id="KW-0378">Hydrolase</keyword>
<feature type="signal peptide" evidence="4">
    <location>
        <begin position="1"/>
        <end position="20"/>
    </location>
</feature>
<dbReference type="PANTHER" id="PTHR12631:SF10">
    <property type="entry name" value="BETA-XYLOSIDASE-LIKE PROTEIN-RELATED"/>
    <property type="match status" value="1"/>
</dbReference>
<dbReference type="EMBL" id="ABVL01000001">
    <property type="protein sequence ID" value="EDY22448.1"/>
    <property type="molecule type" value="Genomic_DNA"/>
</dbReference>
<dbReference type="STRING" id="497964.CfE428DRAFT_0573"/>
<organism evidence="6 7">
    <name type="scientific">Chthoniobacter flavus Ellin428</name>
    <dbReference type="NCBI Taxonomy" id="497964"/>
    <lineage>
        <taxon>Bacteria</taxon>
        <taxon>Pseudomonadati</taxon>
        <taxon>Verrucomicrobiota</taxon>
        <taxon>Spartobacteria</taxon>
        <taxon>Chthoniobacterales</taxon>
        <taxon>Chthoniobacteraceae</taxon>
        <taxon>Chthoniobacter</taxon>
    </lineage>
</organism>
<name>B4CV60_9BACT</name>
<keyword evidence="2" id="KW-0119">Carbohydrate metabolism</keyword>
<gene>
    <name evidence="6" type="ORF">CfE428DRAFT_0573</name>
</gene>
<sequence length="565" mass="62080" precursor="true">MKRFLVFLAALAPLVPPVFGDEALSPWGVGSCYSNNRSAADNARWIPQMEEIGLHSYRTPHTDWGALETTPGQWKWEALDQQMDYLTQHGMNFGGTLIGTPKWNTKDRPGSLPVNNIEGWSAYVSAVVGHAKGRIQRWEVWNEPPNFTGKNQKPADYAKIVASAYDAAKAADPSCLIGLAAKSAHINYLEQVIQAGAKDHFDFITLHPYEILNGVVEDAGTESVFLHIVPTLRKMLAAQDPAKANVPVIFTELGCDAKKGLDVQANALVKAYVMGIAEGVACIEWFEGRDGDSGPMGLLDGKGNPRPSYEAMKHLIEHLGQHPKYLGWILLNDRHYAFAFQGAKTTALVTWAHTPEANAVQFGKAVQIVSVTSGESRTAKDLTLTTAPALVLDAPEDLLKKAAANKDKPVPWDGDYSKAQSVSLTMGEQHAERGLHTLSGESLAKAVVVYGGAARAGNVPGGNVFVVDPEFLSYTTTPIEIEVVVRRNEANDNSGFKLVYESRTGFKTAGGWYTVPDNKEWHTQKWRIDDPQFVNYWGYNFSLVSDGNVYNKYYLQSVTVRKLEK</sequence>
<dbReference type="eggNOG" id="COG3693">
    <property type="taxonomic scope" value="Bacteria"/>
</dbReference>
<evidence type="ECO:0000313" key="7">
    <source>
        <dbReference type="Proteomes" id="UP000005824"/>
    </source>
</evidence>
<accession>B4CV60</accession>
<dbReference type="InterPro" id="IPR051923">
    <property type="entry name" value="Glycosyl_Hydrolase_39"/>
</dbReference>
<dbReference type="AlphaFoldDB" id="B4CV60"/>
<dbReference type="PANTHER" id="PTHR12631">
    <property type="entry name" value="ALPHA-L-IDURONIDASE"/>
    <property type="match status" value="1"/>
</dbReference>
<dbReference type="Proteomes" id="UP000005824">
    <property type="component" value="Unassembled WGS sequence"/>
</dbReference>
<dbReference type="InterPro" id="IPR017853">
    <property type="entry name" value="GH"/>
</dbReference>
<evidence type="ECO:0000259" key="5">
    <source>
        <dbReference type="Pfam" id="PF00331"/>
    </source>
</evidence>
<dbReference type="InterPro" id="IPR001000">
    <property type="entry name" value="GH10_dom"/>
</dbReference>
<reference evidence="6 7" key="1">
    <citation type="journal article" date="2011" name="J. Bacteriol.">
        <title>Genome sequence of Chthoniobacter flavus Ellin428, an aerobic heterotrophic soil bacterium.</title>
        <authorList>
            <person name="Kant R."/>
            <person name="van Passel M.W."/>
            <person name="Palva A."/>
            <person name="Lucas S."/>
            <person name="Lapidus A."/>
            <person name="Glavina Del Rio T."/>
            <person name="Dalin E."/>
            <person name="Tice H."/>
            <person name="Bruce D."/>
            <person name="Goodwin L."/>
            <person name="Pitluck S."/>
            <person name="Larimer F.W."/>
            <person name="Land M.L."/>
            <person name="Hauser L."/>
            <person name="Sangwan P."/>
            <person name="de Vos W.M."/>
            <person name="Janssen P.H."/>
            <person name="Smidt H."/>
        </authorList>
    </citation>
    <scope>NUCLEOTIDE SEQUENCE [LARGE SCALE GENOMIC DNA]</scope>
    <source>
        <strain evidence="6 7">Ellin428</strain>
    </source>
</reference>
<keyword evidence="7" id="KW-1185">Reference proteome</keyword>
<evidence type="ECO:0000256" key="2">
    <source>
        <dbReference type="ARBA" id="ARBA00023277"/>
    </source>
</evidence>
<feature type="domain" description="GH10" evidence="5">
    <location>
        <begin position="63"/>
        <end position="175"/>
    </location>
</feature>
<dbReference type="Gene3D" id="3.20.20.80">
    <property type="entry name" value="Glycosidases"/>
    <property type="match status" value="1"/>
</dbReference>
<dbReference type="SUPFAM" id="SSF51445">
    <property type="entry name" value="(Trans)glycosidases"/>
    <property type="match status" value="1"/>
</dbReference>
<evidence type="ECO:0000256" key="4">
    <source>
        <dbReference type="SAM" id="SignalP"/>
    </source>
</evidence>
<evidence type="ECO:0000256" key="1">
    <source>
        <dbReference type="ARBA" id="ARBA00022801"/>
    </source>
</evidence>
<dbReference type="RefSeq" id="WP_006977900.1">
    <property type="nucleotide sequence ID" value="NZ_ABVL01000001.1"/>
</dbReference>
<comment type="caution">
    <text evidence="6">The sequence shown here is derived from an EMBL/GenBank/DDBJ whole genome shotgun (WGS) entry which is preliminary data.</text>
</comment>
<proteinExistence type="predicted"/>